<comment type="similarity">
    <text evidence="1">Belongs to the GerPA/GerPF family.</text>
</comment>
<gene>
    <name evidence="2" type="ORF">JR050_05540</name>
</gene>
<protein>
    <submittedName>
        <fullName evidence="2">Spore germination protein</fullName>
    </submittedName>
</protein>
<name>A0ABS2DF92_9BACI</name>
<proteinExistence type="inferred from homology"/>
<evidence type="ECO:0000313" key="2">
    <source>
        <dbReference type="EMBL" id="MBM6617136.1"/>
    </source>
</evidence>
<dbReference type="PANTHER" id="PTHR37808">
    <property type="entry name" value="SPORE GERMINATION PROTEIN-LIKE PROTEIN YDZR-RELATED"/>
    <property type="match status" value="1"/>
</dbReference>
<dbReference type="InterPro" id="IPR019618">
    <property type="entry name" value="Spore_germination_GerPA"/>
</dbReference>
<dbReference type="Proteomes" id="UP001518925">
    <property type="component" value="Unassembled WGS sequence"/>
</dbReference>
<dbReference type="EMBL" id="JAFELM010000019">
    <property type="protein sequence ID" value="MBM6617136.1"/>
    <property type="molecule type" value="Genomic_DNA"/>
</dbReference>
<evidence type="ECO:0000313" key="3">
    <source>
        <dbReference type="Proteomes" id="UP001518925"/>
    </source>
</evidence>
<dbReference type="RefSeq" id="WP_204202522.1">
    <property type="nucleotide sequence ID" value="NZ_JAFELM010000019.1"/>
</dbReference>
<dbReference type="PANTHER" id="PTHR37808:SF1">
    <property type="entry name" value="SPORE GERMINATION PROTEIN-LIKE PROTEIN YDZR"/>
    <property type="match status" value="1"/>
</dbReference>
<comment type="caution">
    <text evidence="2">The sequence shown here is derived from an EMBL/GenBank/DDBJ whole genome shotgun (WGS) entry which is preliminary data.</text>
</comment>
<keyword evidence="3" id="KW-1185">Reference proteome</keyword>
<reference evidence="2 3" key="1">
    <citation type="submission" date="2021-02" db="EMBL/GenBank/DDBJ databases">
        <title>Bacillus sp. RD4P76, an endophyte from a halophyte.</title>
        <authorList>
            <person name="Sun J.-Q."/>
        </authorList>
    </citation>
    <scope>NUCLEOTIDE SEQUENCE [LARGE SCALE GENOMIC DNA]</scope>
    <source>
        <strain evidence="2 3">RD4P76</strain>
    </source>
</reference>
<accession>A0ABS2DF92</accession>
<sequence>MPSIVGPIWINSVGGGVVNFGDSLNVSPTSSSKTSSGSGSFNTGDFICTNNWVSATNSIDPDVSDQKTTTTNVT</sequence>
<organism evidence="2 3">
    <name type="scientific">Bacillus suaedaesalsae</name>
    <dbReference type="NCBI Taxonomy" id="2810349"/>
    <lineage>
        <taxon>Bacteria</taxon>
        <taxon>Bacillati</taxon>
        <taxon>Bacillota</taxon>
        <taxon>Bacilli</taxon>
        <taxon>Bacillales</taxon>
        <taxon>Bacillaceae</taxon>
        <taxon>Bacillus</taxon>
    </lineage>
</organism>
<dbReference type="Pfam" id="PF10676">
    <property type="entry name" value="gerPA"/>
    <property type="match status" value="1"/>
</dbReference>
<evidence type="ECO:0000256" key="1">
    <source>
        <dbReference type="ARBA" id="ARBA00008103"/>
    </source>
</evidence>